<evidence type="ECO:0000313" key="2">
    <source>
        <dbReference type="Proteomes" id="UP000241818"/>
    </source>
</evidence>
<dbReference type="InParanoid" id="A0A2T3AQG3"/>
<sequence>MRRFLSRTKIIRKKASHLILTTTPPLPPPFIPSPPFSSLRLSFPPEYYSHLNSHRRLQIPPPPTHTYAAVIPPLPIPRAILFFRHQSSPWS</sequence>
<organism evidence="1 2">
    <name type="scientific">Amorphotheca resinae ATCC 22711</name>
    <dbReference type="NCBI Taxonomy" id="857342"/>
    <lineage>
        <taxon>Eukaryota</taxon>
        <taxon>Fungi</taxon>
        <taxon>Dikarya</taxon>
        <taxon>Ascomycota</taxon>
        <taxon>Pezizomycotina</taxon>
        <taxon>Leotiomycetes</taxon>
        <taxon>Helotiales</taxon>
        <taxon>Amorphothecaceae</taxon>
        <taxon>Amorphotheca</taxon>
    </lineage>
</organism>
<evidence type="ECO:0000313" key="1">
    <source>
        <dbReference type="EMBL" id="PSS08505.1"/>
    </source>
</evidence>
<protein>
    <submittedName>
        <fullName evidence="1">Uncharacterized protein</fullName>
    </submittedName>
</protein>
<dbReference type="Proteomes" id="UP000241818">
    <property type="component" value="Unassembled WGS sequence"/>
</dbReference>
<dbReference type="GeneID" id="36571992"/>
<accession>A0A2T3AQG3</accession>
<dbReference type="AlphaFoldDB" id="A0A2T3AQG3"/>
<keyword evidence="2" id="KW-1185">Reference proteome</keyword>
<proteinExistence type="predicted"/>
<dbReference type="EMBL" id="KZ679018">
    <property type="protein sequence ID" value="PSS08505.1"/>
    <property type="molecule type" value="Genomic_DNA"/>
</dbReference>
<name>A0A2T3AQG3_AMORE</name>
<gene>
    <name evidence="1" type="ORF">M430DRAFT_186196</name>
</gene>
<reference evidence="1 2" key="1">
    <citation type="journal article" date="2018" name="New Phytol.">
        <title>Comparative genomics and transcriptomics depict ericoid mycorrhizal fungi as versatile saprotrophs and plant mutualists.</title>
        <authorList>
            <person name="Martino E."/>
            <person name="Morin E."/>
            <person name="Grelet G.A."/>
            <person name="Kuo A."/>
            <person name="Kohler A."/>
            <person name="Daghino S."/>
            <person name="Barry K.W."/>
            <person name="Cichocki N."/>
            <person name="Clum A."/>
            <person name="Dockter R.B."/>
            <person name="Hainaut M."/>
            <person name="Kuo R.C."/>
            <person name="LaButti K."/>
            <person name="Lindahl B.D."/>
            <person name="Lindquist E.A."/>
            <person name="Lipzen A."/>
            <person name="Khouja H.R."/>
            <person name="Magnuson J."/>
            <person name="Murat C."/>
            <person name="Ohm R.A."/>
            <person name="Singer S.W."/>
            <person name="Spatafora J.W."/>
            <person name="Wang M."/>
            <person name="Veneault-Fourrey C."/>
            <person name="Henrissat B."/>
            <person name="Grigoriev I.V."/>
            <person name="Martin F.M."/>
            <person name="Perotto S."/>
        </authorList>
    </citation>
    <scope>NUCLEOTIDE SEQUENCE [LARGE SCALE GENOMIC DNA]</scope>
    <source>
        <strain evidence="1 2">ATCC 22711</strain>
    </source>
</reference>
<dbReference type="RefSeq" id="XP_024716903.1">
    <property type="nucleotide sequence ID" value="XM_024863911.1"/>
</dbReference>